<reference evidence="3 4" key="1">
    <citation type="submission" date="2018-10" db="EMBL/GenBank/DDBJ databases">
        <title>Genome Sequence of Cohnella sp.</title>
        <authorList>
            <person name="Srinivasan S."/>
            <person name="Kim M.K."/>
        </authorList>
    </citation>
    <scope>NUCLEOTIDE SEQUENCE [LARGE SCALE GENOMIC DNA]</scope>
    <source>
        <strain evidence="3 4">18JY8-7</strain>
    </source>
</reference>
<dbReference type="InterPro" id="IPR000189">
    <property type="entry name" value="Transglyc_AS"/>
</dbReference>
<dbReference type="EMBL" id="CP033433">
    <property type="protein sequence ID" value="AYQ75474.1"/>
    <property type="molecule type" value="Genomic_DNA"/>
</dbReference>
<dbReference type="PROSITE" id="PS00922">
    <property type="entry name" value="TRANSGLYCOSYLASE"/>
    <property type="match status" value="1"/>
</dbReference>
<dbReference type="CDD" id="cd00254">
    <property type="entry name" value="LT-like"/>
    <property type="match status" value="1"/>
</dbReference>
<dbReference type="GO" id="GO:0000270">
    <property type="term" value="P:peptidoglycan metabolic process"/>
    <property type="evidence" value="ECO:0007669"/>
    <property type="project" value="InterPro"/>
</dbReference>
<dbReference type="KEGG" id="coh:EAV92_03805"/>
<dbReference type="PANTHER" id="PTHR37423">
    <property type="entry name" value="SOLUBLE LYTIC MUREIN TRANSGLYCOSYLASE-RELATED"/>
    <property type="match status" value="1"/>
</dbReference>
<dbReference type="InterPro" id="IPR008258">
    <property type="entry name" value="Transglycosylase_SLT_dom_1"/>
</dbReference>
<feature type="domain" description="Transglycosylase SLT" evidence="2">
    <location>
        <begin position="93"/>
        <end position="189"/>
    </location>
</feature>
<sequence length="226" mass="23321">MDPRVVKQLLLSQWINNANSLDPSAQTEDGSVFGLLLNDLLGSSDSSDTGISEAASSVMTGGLPNLSYSSVLNGSALGALTADSGSSSAYDGLIAAAASKYGLDPALIKGVIQTESGFNAGAVSPAGAKGLMQLMDDTAKGLGVNDSFDPAQNIDGGARFLSYLLRKYDGNASSALAAYNAGPGRVDRLGLTTDEAIRDRLAELPEETQRYIGKVLAAARQWSRQG</sequence>
<evidence type="ECO:0000313" key="4">
    <source>
        <dbReference type="Proteomes" id="UP000269097"/>
    </source>
</evidence>
<dbReference type="GO" id="GO:0008933">
    <property type="term" value="F:peptidoglycan lytic transglycosylase activity"/>
    <property type="evidence" value="ECO:0007669"/>
    <property type="project" value="InterPro"/>
</dbReference>
<keyword evidence="4" id="KW-1185">Reference proteome</keyword>
<dbReference type="Gene3D" id="1.10.530.10">
    <property type="match status" value="1"/>
</dbReference>
<evidence type="ECO:0000256" key="1">
    <source>
        <dbReference type="ARBA" id="ARBA00007734"/>
    </source>
</evidence>
<accession>A0A3G3K4N5</accession>
<dbReference type="PANTHER" id="PTHR37423:SF2">
    <property type="entry name" value="MEMBRANE-BOUND LYTIC MUREIN TRANSGLYCOSYLASE C"/>
    <property type="match status" value="1"/>
</dbReference>
<proteinExistence type="inferred from homology"/>
<organism evidence="3 4">
    <name type="scientific">Cohnella candidum</name>
    <dbReference type="NCBI Taxonomy" id="2674991"/>
    <lineage>
        <taxon>Bacteria</taxon>
        <taxon>Bacillati</taxon>
        <taxon>Bacillota</taxon>
        <taxon>Bacilli</taxon>
        <taxon>Bacillales</taxon>
        <taxon>Paenibacillaceae</taxon>
        <taxon>Cohnella</taxon>
    </lineage>
</organism>
<name>A0A3G3K4N5_9BACL</name>
<comment type="similarity">
    <text evidence="1">Belongs to the transglycosylase Slt family.</text>
</comment>
<evidence type="ECO:0000259" key="2">
    <source>
        <dbReference type="Pfam" id="PF01464"/>
    </source>
</evidence>
<dbReference type="Pfam" id="PF01464">
    <property type="entry name" value="SLT"/>
    <property type="match status" value="1"/>
</dbReference>
<evidence type="ECO:0000313" key="3">
    <source>
        <dbReference type="EMBL" id="AYQ75474.1"/>
    </source>
</evidence>
<protein>
    <submittedName>
        <fullName evidence="3">Lytic transglycosylase domain-containing protein</fullName>
    </submittedName>
</protein>
<gene>
    <name evidence="3" type="ORF">EAV92_03805</name>
</gene>
<dbReference type="InterPro" id="IPR023346">
    <property type="entry name" value="Lysozyme-like_dom_sf"/>
</dbReference>
<dbReference type="SUPFAM" id="SSF53955">
    <property type="entry name" value="Lysozyme-like"/>
    <property type="match status" value="1"/>
</dbReference>
<dbReference type="AlphaFoldDB" id="A0A3G3K4N5"/>
<dbReference type="GO" id="GO:0016020">
    <property type="term" value="C:membrane"/>
    <property type="evidence" value="ECO:0007669"/>
    <property type="project" value="InterPro"/>
</dbReference>
<dbReference type="Proteomes" id="UP000269097">
    <property type="component" value="Chromosome"/>
</dbReference>